<keyword evidence="1" id="KW-0812">Transmembrane</keyword>
<proteinExistence type="predicted"/>
<keyword evidence="1" id="KW-1133">Transmembrane helix</keyword>
<accession>A0A6J5YI22</accession>
<dbReference type="AlphaFoldDB" id="A0A6J5YI22"/>
<feature type="transmembrane region" description="Helical" evidence="1">
    <location>
        <begin position="301"/>
        <end position="334"/>
    </location>
</feature>
<feature type="transmembrane region" description="Helical" evidence="1">
    <location>
        <begin position="53"/>
        <end position="75"/>
    </location>
</feature>
<feature type="transmembrane region" description="Helical" evidence="1">
    <location>
        <begin position="354"/>
        <end position="375"/>
    </location>
</feature>
<evidence type="ECO:0000313" key="2">
    <source>
        <dbReference type="EMBL" id="CAB4329941.1"/>
    </source>
</evidence>
<feature type="transmembrane region" description="Helical" evidence="1">
    <location>
        <begin position="119"/>
        <end position="141"/>
    </location>
</feature>
<feature type="transmembrane region" description="Helical" evidence="1">
    <location>
        <begin position="442"/>
        <end position="461"/>
    </location>
</feature>
<dbReference type="PROSITE" id="PS51257">
    <property type="entry name" value="PROKAR_LIPOPROTEIN"/>
    <property type="match status" value="1"/>
</dbReference>
<protein>
    <submittedName>
        <fullName evidence="2">Unannotated protein</fullName>
    </submittedName>
</protein>
<feature type="transmembrane region" description="Helical" evidence="1">
    <location>
        <begin position="219"/>
        <end position="239"/>
    </location>
</feature>
<gene>
    <name evidence="2" type="ORF">UFOPK3770_00076</name>
</gene>
<dbReference type="EMBL" id="CAESAJ010000004">
    <property type="protein sequence ID" value="CAB4329941.1"/>
    <property type="molecule type" value="Genomic_DNA"/>
</dbReference>
<feature type="transmembrane region" description="Helical" evidence="1">
    <location>
        <begin position="467"/>
        <end position="486"/>
    </location>
</feature>
<feature type="transmembrane region" description="Helical" evidence="1">
    <location>
        <begin position="271"/>
        <end position="289"/>
    </location>
</feature>
<feature type="transmembrane region" description="Helical" evidence="1">
    <location>
        <begin position="20"/>
        <end position="41"/>
    </location>
</feature>
<sequence length="623" mass="68286">MRIHGGSLVSEIYIHFGWSLYFVLACIFVLFFGIVGTLLFDRILNLRPHKFPFAERTVFGYATFILAGLVISRFGTSPARYRLMIALLVILGLLLNDFLKVRNSPMGIKPGFMSRVPRINVEPSYVVALIAGSCAIAAFYFQVFQTHIFRGFFLTSYSAENNDLGSYVLQSQNILTSGYRDSGQVLDSKVHLLSQLDHPSTQTFMASLAGILGVNTWKVGLLALFISALIAILAMMNLIEALKLPTGSSTAVLAVSCIFTPYYFYLLSCGFLAQLMAIPIIIMIFSLLLKSNSREDNKWDAVGAGFLLAVLASFSPENALMMIGFGTGIAIVLSCYPSGVLSLTGAAGRMRTWLVPYLGVFAVIAALNPFTINAFRVVEHIGKQGIAGWELYIWNIWTWLGISSVAGSGQNLSTQLPSLVVLLALLGFLARDLVRFRTTTPVTYLIVFLSAIFVLSVGIWGTTGYQSWKLVLTYSSVFVVAMYGLAMMQLKNPVGVVSVALFVLGISIGTSHLSTEKGQVGIAIESKTISPELQRMLLSPEFSRQKGVDLILAPIQQTMLATSVPSIPVNMVEVTYVSNGKRLPVHYSCTLMTRTEFEGQGLDKSTIVRESKRYVLVNTPRCD</sequence>
<feature type="transmembrane region" description="Helical" evidence="1">
    <location>
        <begin position="81"/>
        <end position="99"/>
    </location>
</feature>
<name>A0A6J5YI22_9ZZZZ</name>
<reference evidence="2" key="1">
    <citation type="submission" date="2020-05" db="EMBL/GenBank/DDBJ databases">
        <authorList>
            <person name="Chiriac C."/>
            <person name="Salcher M."/>
            <person name="Ghai R."/>
            <person name="Kavagutti S V."/>
        </authorList>
    </citation>
    <scope>NUCLEOTIDE SEQUENCE</scope>
</reference>
<organism evidence="2">
    <name type="scientific">freshwater metagenome</name>
    <dbReference type="NCBI Taxonomy" id="449393"/>
    <lineage>
        <taxon>unclassified sequences</taxon>
        <taxon>metagenomes</taxon>
        <taxon>ecological metagenomes</taxon>
    </lineage>
</organism>
<feature type="transmembrane region" description="Helical" evidence="1">
    <location>
        <begin position="412"/>
        <end position="430"/>
    </location>
</feature>
<evidence type="ECO:0000256" key="1">
    <source>
        <dbReference type="SAM" id="Phobius"/>
    </source>
</evidence>
<keyword evidence="1" id="KW-0472">Membrane</keyword>
<feature type="transmembrane region" description="Helical" evidence="1">
    <location>
        <begin position="493"/>
        <end position="513"/>
    </location>
</feature>